<comment type="caution">
    <text evidence="1">The sequence shown here is derived from an EMBL/GenBank/DDBJ whole genome shotgun (WGS) entry which is preliminary data.</text>
</comment>
<protein>
    <submittedName>
        <fullName evidence="1">Helicase-like protein</fullName>
    </submittedName>
</protein>
<keyword evidence="1" id="KW-0378">Hydrolase</keyword>
<feature type="non-terminal residue" evidence="1">
    <location>
        <position position="1"/>
    </location>
</feature>
<organism evidence="1 2">
    <name type="scientific">Trifolium medium</name>
    <dbReference type="NCBI Taxonomy" id="97028"/>
    <lineage>
        <taxon>Eukaryota</taxon>
        <taxon>Viridiplantae</taxon>
        <taxon>Streptophyta</taxon>
        <taxon>Embryophyta</taxon>
        <taxon>Tracheophyta</taxon>
        <taxon>Spermatophyta</taxon>
        <taxon>Magnoliopsida</taxon>
        <taxon>eudicotyledons</taxon>
        <taxon>Gunneridae</taxon>
        <taxon>Pentapetalae</taxon>
        <taxon>rosids</taxon>
        <taxon>fabids</taxon>
        <taxon>Fabales</taxon>
        <taxon>Fabaceae</taxon>
        <taxon>Papilionoideae</taxon>
        <taxon>50 kb inversion clade</taxon>
        <taxon>NPAAA clade</taxon>
        <taxon>Hologalegina</taxon>
        <taxon>IRL clade</taxon>
        <taxon>Trifolieae</taxon>
        <taxon>Trifolium</taxon>
    </lineage>
</organism>
<accession>A0A392TQ76</accession>
<keyword evidence="2" id="KW-1185">Reference proteome</keyword>
<dbReference type="Proteomes" id="UP000265520">
    <property type="component" value="Unassembled WGS sequence"/>
</dbReference>
<dbReference type="GO" id="GO:0004386">
    <property type="term" value="F:helicase activity"/>
    <property type="evidence" value="ECO:0007669"/>
    <property type="project" value="UniProtKB-KW"/>
</dbReference>
<name>A0A392TQ76_9FABA</name>
<keyword evidence="1" id="KW-0067">ATP-binding</keyword>
<keyword evidence="1" id="KW-0347">Helicase</keyword>
<keyword evidence="1" id="KW-0547">Nucleotide-binding</keyword>
<proteinExistence type="predicted"/>
<feature type="non-terminal residue" evidence="1">
    <location>
        <position position="81"/>
    </location>
</feature>
<evidence type="ECO:0000313" key="1">
    <source>
        <dbReference type="EMBL" id="MCI63321.1"/>
    </source>
</evidence>
<dbReference type="EMBL" id="LXQA010634967">
    <property type="protein sequence ID" value="MCI63321.1"/>
    <property type="molecule type" value="Genomic_DNA"/>
</dbReference>
<evidence type="ECO:0000313" key="2">
    <source>
        <dbReference type="Proteomes" id="UP000265520"/>
    </source>
</evidence>
<dbReference type="AlphaFoldDB" id="A0A392TQ76"/>
<reference evidence="1 2" key="1">
    <citation type="journal article" date="2018" name="Front. Plant Sci.">
        <title>Red Clover (Trifolium pratense) and Zigzag Clover (T. medium) - A Picture of Genomic Similarities and Differences.</title>
        <authorList>
            <person name="Dluhosova J."/>
            <person name="Istvanek J."/>
            <person name="Nedelnik J."/>
            <person name="Repkova J."/>
        </authorList>
    </citation>
    <scope>NUCLEOTIDE SEQUENCE [LARGE SCALE GENOMIC DNA]</scope>
    <source>
        <strain evidence="2">cv. 10/8</strain>
        <tissue evidence="1">Leaf</tissue>
    </source>
</reference>
<sequence length="81" mass="9491">GWGDEGAAWSWRRQLWAWEEALLEECRTLLSDIVLQPNVADQWLWRPDLGGGYSVWGAYDLLTFREVQDVDATTDLIWHKQ</sequence>